<gene>
    <name evidence="1" type="ORF">ERS852578_02224</name>
</gene>
<protein>
    <submittedName>
        <fullName evidence="1">Uncharacterized protein</fullName>
    </submittedName>
</protein>
<accession>A0A173U8L8</accession>
<proteinExistence type="predicted"/>
<dbReference type="AlphaFoldDB" id="A0A173U8L8"/>
<evidence type="ECO:0000313" key="2">
    <source>
        <dbReference type="Proteomes" id="UP000095390"/>
    </source>
</evidence>
<organism evidence="1 2">
    <name type="scientific">Anaerobutyricum hallii</name>
    <dbReference type="NCBI Taxonomy" id="39488"/>
    <lineage>
        <taxon>Bacteria</taxon>
        <taxon>Bacillati</taxon>
        <taxon>Bacillota</taxon>
        <taxon>Clostridia</taxon>
        <taxon>Lachnospirales</taxon>
        <taxon>Lachnospiraceae</taxon>
        <taxon>Anaerobutyricum</taxon>
    </lineage>
</organism>
<dbReference type="EMBL" id="CYYC01000030">
    <property type="protein sequence ID" value="CUN10696.1"/>
    <property type="molecule type" value="Genomic_DNA"/>
</dbReference>
<name>A0A173U8L8_9FIRM</name>
<reference evidence="1 2" key="1">
    <citation type="submission" date="2015-09" db="EMBL/GenBank/DDBJ databases">
        <authorList>
            <consortium name="Pathogen Informatics"/>
        </authorList>
    </citation>
    <scope>NUCLEOTIDE SEQUENCE [LARGE SCALE GENOMIC DNA]</scope>
    <source>
        <strain evidence="1 2">2789STDY5834966</strain>
    </source>
</reference>
<dbReference type="Proteomes" id="UP000095390">
    <property type="component" value="Unassembled WGS sequence"/>
</dbReference>
<evidence type="ECO:0000313" key="1">
    <source>
        <dbReference type="EMBL" id="CUN10696.1"/>
    </source>
</evidence>
<sequence length="53" mass="6299">MAPAVKNYRKYLVDDLHHARIIENEESLAELYAKYDILAPYIQLFKAFPKFLQ</sequence>